<organism evidence="8 9">
    <name type="scientific">Lolium multiflorum</name>
    <name type="common">Italian ryegrass</name>
    <name type="synonym">Lolium perenne subsp. multiflorum</name>
    <dbReference type="NCBI Taxonomy" id="4521"/>
    <lineage>
        <taxon>Eukaryota</taxon>
        <taxon>Viridiplantae</taxon>
        <taxon>Streptophyta</taxon>
        <taxon>Embryophyta</taxon>
        <taxon>Tracheophyta</taxon>
        <taxon>Spermatophyta</taxon>
        <taxon>Magnoliopsida</taxon>
        <taxon>Liliopsida</taxon>
        <taxon>Poales</taxon>
        <taxon>Poaceae</taxon>
        <taxon>BOP clade</taxon>
        <taxon>Pooideae</taxon>
        <taxon>Poodae</taxon>
        <taxon>Poeae</taxon>
        <taxon>Poeae Chloroplast Group 2 (Poeae type)</taxon>
        <taxon>Loliodinae</taxon>
        <taxon>Loliinae</taxon>
        <taxon>Lolium</taxon>
    </lineage>
</organism>
<keyword evidence="5" id="KW-0539">Nucleus</keyword>
<proteinExistence type="predicted"/>
<feature type="domain" description="AP2/ERF" evidence="7">
    <location>
        <begin position="10"/>
        <end position="65"/>
    </location>
</feature>
<keyword evidence="3" id="KW-0238">DNA-binding</keyword>
<dbReference type="Proteomes" id="UP001231189">
    <property type="component" value="Unassembled WGS sequence"/>
</dbReference>
<evidence type="ECO:0000256" key="6">
    <source>
        <dbReference type="SAM" id="MobiDB-lite"/>
    </source>
</evidence>
<sequence length="161" mass="18778">MAPRRRSNTGFIGVRLRPAGHFAAEITAGGTRVWLGTFYTKEAAARAYDVAAWRFGRPRHELNFPEAGQRRIDTTEADEQFMAQWRRDHPGDVEATRAFWKEKQTYRRERRAGKRQRRAEYEAEYAKGEASTWGEDDERWLWNLSSTASEDTPSEDEDFDN</sequence>
<feature type="region of interest" description="Disordered" evidence="6">
    <location>
        <begin position="107"/>
        <end position="133"/>
    </location>
</feature>
<evidence type="ECO:0000256" key="3">
    <source>
        <dbReference type="ARBA" id="ARBA00023125"/>
    </source>
</evidence>
<keyword evidence="4" id="KW-0804">Transcription</keyword>
<dbReference type="PANTHER" id="PTHR31190:SF473">
    <property type="entry name" value="OS05G0437100 PROTEIN"/>
    <property type="match status" value="1"/>
</dbReference>
<accession>A0AAD8QZQ0</accession>
<feature type="compositionally biased region" description="Basic and acidic residues" evidence="6">
    <location>
        <begin position="118"/>
        <end position="127"/>
    </location>
</feature>
<dbReference type="GO" id="GO:0003677">
    <property type="term" value="F:DNA binding"/>
    <property type="evidence" value="ECO:0007669"/>
    <property type="project" value="UniProtKB-KW"/>
</dbReference>
<dbReference type="EMBL" id="JAUUTY010000007">
    <property type="protein sequence ID" value="KAK1611082.1"/>
    <property type="molecule type" value="Genomic_DNA"/>
</dbReference>
<dbReference type="SMART" id="SM00380">
    <property type="entry name" value="AP2"/>
    <property type="match status" value="1"/>
</dbReference>
<reference evidence="8" key="1">
    <citation type="submission" date="2023-07" db="EMBL/GenBank/DDBJ databases">
        <title>A chromosome-level genome assembly of Lolium multiflorum.</title>
        <authorList>
            <person name="Chen Y."/>
            <person name="Copetti D."/>
            <person name="Kolliker R."/>
            <person name="Studer B."/>
        </authorList>
    </citation>
    <scope>NUCLEOTIDE SEQUENCE</scope>
    <source>
        <strain evidence="8">02402/16</strain>
        <tissue evidence="8">Leaf</tissue>
    </source>
</reference>
<evidence type="ECO:0000256" key="1">
    <source>
        <dbReference type="ARBA" id="ARBA00004123"/>
    </source>
</evidence>
<protein>
    <recommendedName>
        <fullName evidence="7">AP2/ERF domain-containing protein</fullName>
    </recommendedName>
</protein>
<dbReference type="PROSITE" id="PS51032">
    <property type="entry name" value="AP2_ERF"/>
    <property type="match status" value="1"/>
</dbReference>
<keyword evidence="2" id="KW-0805">Transcription regulation</keyword>
<evidence type="ECO:0000256" key="5">
    <source>
        <dbReference type="ARBA" id="ARBA00023242"/>
    </source>
</evidence>
<evidence type="ECO:0000259" key="7">
    <source>
        <dbReference type="PROSITE" id="PS51032"/>
    </source>
</evidence>
<dbReference type="SUPFAM" id="SSF54171">
    <property type="entry name" value="DNA-binding domain"/>
    <property type="match status" value="1"/>
</dbReference>
<gene>
    <name evidence="8" type="ORF">QYE76_034755</name>
</gene>
<dbReference type="Gene3D" id="3.30.730.10">
    <property type="entry name" value="AP2/ERF domain"/>
    <property type="match status" value="1"/>
</dbReference>
<evidence type="ECO:0000313" key="9">
    <source>
        <dbReference type="Proteomes" id="UP001231189"/>
    </source>
</evidence>
<dbReference type="Pfam" id="PF00847">
    <property type="entry name" value="AP2"/>
    <property type="match status" value="1"/>
</dbReference>
<name>A0AAD8QZQ0_LOLMU</name>
<dbReference type="InterPro" id="IPR001471">
    <property type="entry name" value="AP2/ERF_dom"/>
</dbReference>
<dbReference type="InterPro" id="IPR044808">
    <property type="entry name" value="ERF_plant"/>
</dbReference>
<evidence type="ECO:0000256" key="4">
    <source>
        <dbReference type="ARBA" id="ARBA00023163"/>
    </source>
</evidence>
<evidence type="ECO:0000256" key="2">
    <source>
        <dbReference type="ARBA" id="ARBA00023015"/>
    </source>
</evidence>
<comment type="subcellular location">
    <subcellularLocation>
        <location evidence="1">Nucleus</location>
    </subcellularLocation>
</comment>
<dbReference type="InterPro" id="IPR016177">
    <property type="entry name" value="DNA-bd_dom_sf"/>
</dbReference>
<comment type="caution">
    <text evidence="8">The sequence shown here is derived from an EMBL/GenBank/DDBJ whole genome shotgun (WGS) entry which is preliminary data.</text>
</comment>
<dbReference type="AlphaFoldDB" id="A0AAD8QZQ0"/>
<keyword evidence="9" id="KW-1185">Reference proteome</keyword>
<evidence type="ECO:0000313" key="8">
    <source>
        <dbReference type="EMBL" id="KAK1611082.1"/>
    </source>
</evidence>
<dbReference type="GO" id="GO:0003700">
    <property type="term" value="F:DNA-binding transcription factor activity"/>
    <property type="evidence" value="ECO:0007669"/>
    <property type="project" value="InterPro"/>
</dbReference>
<dbReference type="InterPro" id="IPR036955">
    <property type="entry name" value="AP2/ERF_dom_sf"/>
</dbReference>
<dbReference type="PRINTS" id="PR00367">
    <property type="entry name" value="ETHRSPELEMNT"/>
</dbReference>
<dbReference type="GO" id="GO:0005634">
    <property type="term" value="C:nucleus"/>
    <property type="evidence" value="ECO:0007669"/>
    <property type="project" value="UniProtKB-SubCell"/>
</dbReference>
<dbReference type="PANTHER" id="PTHR31190">
    <property type="entry name" value="DNA-BINDING DOMAIN"/>
    <property type="match status" value="1"/>
</dbReference>
<dbReference type="GO" id="GO:0009873">
    <property type="term" value="P:ethylene-activated signaling pathway"/>
    <property type="evidence" value="ECO:0007669"/>
    <property type="project" value="InterPro"/>
</dbReference>
<feature type="compositionally biased region" description="Basic residues" evidence="6">
    <location>
        <begin position="108"/>
        <end position="117"/>
    </location>
</feature>